<dbReference type="GO" id="GO:0009982">
    <property type="term" value="F:pseudouridine synthase activity"/>
    <property type="evidence" value="ECO:0007669"/>
    <property type="project" value="InterPro"/>
</dbReference>
<dbReference type="PANTHER" id="PTHR21600:SF35">
    <property type="entry name" value="PSEUDOURIDINE SYNTHASE"/>
    <property type="match status" value="1"/>
</dbReference>
<keyword evidence="7" id="KW-1185">Reference proteome</keyword>
<dbReference type="GO" id="GO:0003723">
    <property type="term" value="F:RNA binding"/>
    <property type="evidence" value="ECO:0007669"/>
    <property type="project" value="InterPro"/>
</dbReference>
<dbReference type="Proteomes" id="UP000254100">
    <property type="component" value="Unassembled WGS sequence"/>
</dbReference>
<dbReference type="EMBL" id="JXWY01000040">
    <property type="protein sequence ID" value="KIX90549.1"/>
    <property type="molecule type" value="Genomic_DNA"/>
</dbReference>
<comment type="catalytic activity">
    <reaction evidence="1">
        <text>a uridine in RNA = a pseudouridine in RNA</text>
        <dbReference type="Rhea" id="RHEA:48348"/>
        <dbReference type="Rhea" id="RHEA-COMP:12068"/>
        <dbReference type="Rhea" id="RHEA-COMP:12069"/>
        <dbReference type="ChEBI" id="CHEBI:65314"/>
        <dbReference type="ChEBI" id="CHEBI:65315"/>
    </reaction>
</comment>
<dbReference type="RefSeq" id="WP_044360581.1">
    <property type="nucleotide sequence ID" value="NZ_JXWY01000040.1"/>
</dbReference>
<dbReference type="InterPro" id="IPR006145">
    <property type="entry name" value="PsdUridine_synth_RsuA/RluA"/>
</dbReference>
<proteinExistence type="predicted"/>
<dbReference type="InterPro" id="IPR050188">
    <property type="entry name" value="RluA_PseudoU_synthase"/>
</dbReference>
<accession>A0A0D6XP32</accession>
<evidence type="ECO:0000313" key="7">
    <source>
        <dbReference type="Proteomes" id="UP000032366"/>
    </source>
</evidence>
<dbReference type="EMBL" id="UHDT01000001">
    <property type="protein sequence ID" value="SUM56988.1"/>
    <property type="molecule type" value="Genomic_DNA"/>
</dbReference>
<evidence type="ECO:0000256" key="2">
    <source>
        <dbReference type="ARBA" id="ARBA00031870"/>
    </source>
</evidence>
<evidence type="ECO:0000313" key="6">
    <source>
        <dbReference type="EMBL" id="SUM56988.1"/>
    </source>
</evidence>
<dbReference type="Proteomes" id="UP000032366">
    <property type="component" value="Unassembled WGS sequence"/>
</dbReference>
<name>A0A0D6XP32_9STAP</name>
<dbReference type="PANTHER" id="PTHR21600">
    <property type="entry name" value="MITOCHONDRIAL RNA PSEUDOURIDINE SYNTHASE"/>
    <property type="match status" value="1"/>
</dbReference>
<evidence type="ECO:0000313" key="8">
    <source>
        <dbReference type="Proteomes" id="UP000254100"/>
    </source>
</evidence>
<evidence type="ECO:0000259" key="4">
    <source>
        <dbReference type="Pfam" id="PF00849"/>
    </source>
</evidence>
<dbReference type="GO" id="GO:0140098">
    <property type="term" value="F:catalytic activity, acting on RNA"/>
    <property type="evidence" value="ECO:0007669"/>
    <property type="project" value="UniProtKB-ARBA"/>
</dbReference>
<dbReference type="OrthoDB" id="9807829at2"/>
<dbReference type="GO" id="GO:0000455">
    <property type="term" value="P:enzyme-directed rRNA pseudouridine synthesis"/>
    <property type="evidence" value="ECO:0007669"/>
    <property type="project" value="TreeGrafter"/>
</dbReference>
<dbReference type="Pfam" id="PF00849">
    <property type="entry name" value="PseudoU_synth_2"/>
    <property type="match status" value="1"/>
</dbReference>
<evidence type="ECO:0000256" key="1">
    <source>
        <dbReference type="ARBA" id="ARBA00000073"/>
    </source>
</evidence>
<feature type="domain" description="Pseudouridine synthase RsuA/RluA-like" evidence="4">
    <location>
        <begin position="84"/>
        <end position="229"/>
    </location>
</feature>
<dbReference type="Gene3D" id="3.30.2350.10">
    <property type="entry name" value="Pseudouridine synthase"/>
    <property type="match status" value="1"/>
</dbReference>
<sequence length="284" mass="32308">MIFNYRITETETLKHFLYRQRFSKKTISAIKQDGALLVNDTPRTVRHLLQPGDEVIVCLPKEHPSLSLIPYAQPLNVLYEDDWLLIVAKPAHQNSAPSREHPHESLVEQALAHMQRQEACGIPHIVTRLDRHTMGIVVIAKSRHIHHLMTLTSIDKIYECLCQGRIETAGVIEAPIGRASDSIINRVVTPDGKYAKTVYEPLATTETYTWCRVRLLTGRTHQIRVHFQHIGHAIVGDGLYGELHERYETQLLKCAEVHFTHPMTGEAVRVVCETPDFGQLLKTL</sequence>
<dbReference type="AlphaFoldDB" id="A0A0D6XP32"/>
<dbReference type="STRING" id="569857.TP70_06975"/>
<gene>
    <name evidence="6" type="primary">rluD_1</name>
    <name evidence="6" type="ORF">NCTC13832_00652</name>
    <name evidence="5" type="ORF">TP70_06975</name>
</gene>
<dbReference type="SUPFAM" id="SSF55120">
    <property type="entry name" value="Pseudouridine synthase"/>
    <property type="match status" value="1"/>
</dbReference>
<dbReference type="InterPro" id="IPR020103">
    <property type="entry name" value="PsdUridine_synth_cat_dom_sf"/>
</dbReference>
<keyword evidence="6" id="KW-0413">Isomerase</keyword>
<evidence type="ECO:0000256" key="3">
    <source>
        <dbReference type="ARBA" id="ARBA00033164"/>
    </source>
</evidence>
<reference evidence="6 8" key="2">
    <citation type="submission" date="2018-06" db="EMBL/GenBank/DDBJ databases">
        <authorList>
            <consortium name="Pathogen Informatics"/>
            <person name="Doyle S."/>
        </authorList>
    </citation>
    <scope>NUCLEOTIDE SEQUENCE [LARGE SCALE GENOMIC DNA]</scope>
    <source>
        <strain evidence="6 8">NCTC13832</strain>
    </source>
</reference>
<reference evidence="5 7" key="1">
    <citation type="submission" date="2015-01" db="EMBL/GenBank/DDBJ databases">
        <authorList>
            <person name="Guo J."/>
        </authorList>
    </citation>
    <scope>NUCLEOTIDE SEQUENCE [LARGE SCALE GENOMIC DNA]</scope>
    <source>
        <strain evidence="5 7">DSM 22147</strain>
    </source>
</reference>
<organism evidence="6 8">
    <name type="scientific">Staphylococcus microti</name>
    <dbReference type="NCBI Taxonomy" id="569857"/>
    <lineage>
        <taxon>Bacteria</taxon>
        <taxon>Bacillati</taxon>
        <taxon>Bacillota</taxon>
        <taxon>Bacilli</taxon>
        <taxon>Bacillales</taxon>
        <taxon>Staphylococcaceae</taxon>
        <taxon>Staphylococcus</taxon>
    </lineage>
</organism>
<protein>
    <recommendedName>
        <fullName evidence="2">RNA pseudouridylate synthase</fullName>
    </recommendedName>
    <alternativeName>
        <fullName evidence="3">RNA-uridine isomerase</fullName>
    </alternativeName>
</protein>
<evidence type="ECO:0000313" key="5">
    <source>
        <dbReference type="EMBL" id="KIX90549.1"/>
    </source>
</evidence>
<dbReference type="CDD" id="cd02869">
    <property type="entry name" value="PseudoU_synth_RluA_like"/>
    <property type="match status" value="1"/>
</dbReference>